<dbReference type="WBParaSite" id="jg5891.1">
    <property type="protein sequence ID" value="jg5891.1"/>
    <property type="gene ID" value="jg5891"/>
</dbReference>
<evidence type="ECO:0000259" key="2">
    <source>
        <dbReference type="Pfam" id="PF15477"/>
    </source>
</evidence>
<accession>A0A915EEQ9</accession>
<dbReference type="Proteomes" id="UP000887574">
    <property type="component" value="Unplaced"/>
</dbReference>
<keyword evidence="3" id="KW-1185">Reference proteome</keyword>
<sequence length="304" mass="34749">MVSSDSESSSSSNSSKEAELKQKKHAHVDKKGKSHEHQSRAEDRISSKFRELERISQKPEKSKGSGQNAMQRLEQEQSAPKAVRLEKKSREKKSDDRHPEEKLSREVEKDGKGKKRTNHEDERPFAHRHERKNRDDYQSSFHKHENHRADKRDRTDDYEDGPRSSGNSSNSRPSWENNKVRRHAEQIQQRKLLWGKSKEVPAAASSFGGKKLESSWTSMFAAASSDSTQLNKFQRLMGMKKATGEATVPTKDQVDASEPVANLDKNAIEAEKKRQREMTEKLDQQYALARATTHQARGRGLGFM</sequence>
<feature type="region of interest" description="Disordered" evidence="1">
    <location>
        <begin position="1"/>
        <end position="198"/>
    </location>
</feature>
<dbReference type="InterPro" id="IPR028124">
    <property type="entry name" value="SMAP_dom"/>
</dbReference>
<dbReference type="PANTHER" id="PTHR22426:SF2">
    <property type="entry name" value="ARGININE_SERINE-RICH COILED-COIL PROTEIN 2"/>
    <property type="match status" value="1"/>
</dbReference>
<reference evidence="4" key="1">
    <citation type="submission" date="2022-11" db="UniProtKB">
        <authorList>
            <consortium name="WormBaseParasite"/>
        </authorList>
    </citation>
    <scope>IDENTIFICATION</scope>
</reference>
<feature type="domain" description="Small acidic protein-like" evidence="2">
    <location>
        <begin position="222"/>
        <end position="302"/>
    </location>
</feature>
<name>A0A915EEQ9_9BILA</name>
<feature type="compositionally biased region" description="Basic and acidic residues" evidence="1">
    <location>
        <begin position="29"/>
        <end position="63"/>
    </location>
</feature>
<protein>
    <submittedName>
        <fullName evidence="4">Small acidic protein-like domain-containing protein</fullName>
    </submittedName>
</protein>
<feature type="compositionally biased region" description="Basic and acidic residues" evidence="1">
    <location>
        <begin position="266"/>
        <end position="281"/>
    </location>
</feature>
<dbReference type="Pfam" id="PF15477">
    <property type="entry name" value="SMAP"/>
    <property type="match status" value="1"/>
</dbReference>
<evidence type="ECO:0000256" key="1">
    <source>
        <dbReference type="SAM" id="MobiDB-lite"/>
    </source>
</evidence>
<feature type="compositionally biased region" description="Low complexity" evidence="1">
    <location>
        <begin position="163"/>
        <end position="174"/>
    </location>
</feature>
<evidence type="ECO:0000313" key="3">
    <source>
        <dbReference type="Proteomes" id="UP000887574"/>
    </source>
</evidence>
<organism evidence="3 4">
    <name type="scientific">Ditylenchus dipsaci</name>
    <dbReference type="NCBI Taxonomy" id="166011"/>
    <lineage>
        <taxon>Eukaryota</taxon>
        <taxon>Metazoa</taxon>
        <taxon>Ecdysozoa</taxon>
        <taxon>Nematoda</taxon>
        <taxon>Chromadorea</taxon>
        <taxon>Rhabditida</taxon>
        <taxon>Tylenchina</taxon>
        <taxon>Tylenchomorpha</taxon>
        <taxon>Sphaerularioidea</taxon>
        <taxon>Anguinidae</taxon>
        <taxon>Anguininae</taxon>
        <taxon>Ditylenchus</taxon>
    </lineage>
</organism>
<feature type="region of interest" description="Disordered" evidence="1">
    <location>
        <begin position="244"/>
        <end position="281"/>
    </location>
</feature>
<feature type="compositionally biased region" description="Basic and acidic residues" evidence="1">
    <location>
        <begin position="83"/>
        <end position="111"/>
    </location>
</feature>
<dbReference type="AlphaFoldDB" id="A0A915EEQ9"/>
<feature type="compositionally biased region" description="Basic and acidic residues" evidence="1">
    <location>
        <begin position="118"/>
        <end position="137"/>
    </location>
</feature>
<dbReference type="PANTHER" id="PTHR22426">
    <property type="entry name" value="ARGININE_SERINE-RICH COILED-COIL PROTEIN 2"/>
    <property type="match status" value="1"/>
</dbReference>
<evidence type="ECO:0000313" key="4">
    <source>
        <dbReference type="WBParaSite" id="jg5891.1"/>
    </source>
</evidence>
<feature type="compositionally biased region" description="Low complexity" evidence="1">
    <location>
        <begin position="1"/>
        <end position="15"/>
    </location>
</feature>
<proteinExistence type="predicted"/>